<dbReference type="PANTHER" id="PTHR33938:SF8">
    <property type="entry name" value="CARBOXYLIC ESTER HYDROLASE"/>
    <property type="match status" value="1"/>
</dbReference>
<keyword evidence="6" id="KW-0106">Calcium</keyword>
<dbReference type="EC" id="3.1.1.-" evidence="8"/>
<keyword evidence="3" id="KW-0479">Metal-binding</keyword>
<evidence type="ECO:0000256" key="5">
    <source>
        <dbReference type="ARBA" id="ARBA00022801"/>
    </source>
</evidence>
<reference evidence="9 10" key="1">
    <citation type="journal article" date="2012" name="PLoS Pathog.">
        <title>Diverse lifestyles and strategies of plant pathogenesis encoded in the genomes of eighteen Dothideomycetes fungi.</title>
        <authorList>
            <person name="Ohm R.A."/>
            <person name="Feau N."/>
            <person name="Henrissat B."/>
            <person name="Schoch C.L."/>
            <person name="Horwitz B.A."/>
            <person name="Barry K.W."/>
            <person name="Condon B.J."/>
            <person name="Copeland A.C."/>
            <person name="Dhillon B."/>
            <person name="Glaser F."/>
            <person name="Hesse C.N."/>
            <person name="Kosti I."/>
            <person name="LaButti K."/>
            <person name="Lindquist E.A."/>
            <person name="Lucas S."/>
            <person name="Salamov A.A."/>
            <person name="Bradshaw R.E."/>
            <person name="Ciuffetti L."/>
            <person name="Hamelin R.C."/>
            <person name="Kema G.H.J."/>
            <person name="Lawrence C."/>
            <person name="Scott J.A."/>
            <person name="Spatafora J.W."/>
            <person name="Turgeon B.G."/>
            <person name="de Wit P.J.G.M."/>
            <person name="Zhong S."/>
            <person name="Goodwin S.B."/>
            <person name="Grigoriev I.V."/>
        </authorList>
    </citation>
    <scope>NUCLEOTIDE SEQUENCE [LARGE SCALE GENOMIC DNA]</scope>
    <source>
        <strain evidence="10">28A</strain>
    </source>
</reference>
<evidence type="ECO:0000256" key="1">
    <source>
        <dbReference type="ARBA" id="ARBA00006249"/>
    </source>
</evidence>
<dbReference type="GO" id="GO:0046872">
    <property type="term" value="F:metal ion binding"/>
    <property type="evidence" value="ECO:0007669"/>
    <property type="project" value="UniProtKB-KW"/>
</dbReference>
<dbReference type="RefSeq" id="XP_008021090.1">
    <property type="nucleotide sequence ID" value="XM_008022899.1"/>
</dbReference>
<evidence type="ECO:0000256" key="6">
    <source>
        <dbReference type="ARBA" id="ARBA00022837"/>
    </source>
</evidence>
<sequence length="524" mass="56891">MTDLALGAAMSQKNKVYSPATFEDYLKPKIEGKCDASTFQNVKLSNGNILNIATKLHTGLSFEAPIEQNHYAVNVTDLEACEVTVTYTHPGYNDTINTVVWLPTAEKWTGRFLGAGDSGWATGAITNTTLPWAAGEGFAVVSTDGGHVDADDTWAQVSPGNINWALLQDFSSIALDDAATLGKTITKEYYGKAPSYSYWNGCSTGGRQGHMMAQRYPDQYDGILAVAPAIHWNQLMLQLLWPQAVMNEIGMYLTLFEAINVAGIEACDSLDGLKDGVVSVQNCFFDPTTVVGKSYICPSTNQSTTITDTVATVAKMFWHGATTAEGEPLWFANKVGALFNSSAATTCNNGTCVGVPFSIPHTWVTDFVVLDRDFETTQLNTTNFEEIFNQAINRYDSIIGTTDPNLKAFGKAGGKLITWQGLADEIIAPDATADYLKEVYKRDPNAREYYRLFEAPGIYHCIGGDGWYPGDGLNALIDWVENGVAPETLAAETAGGRKANLCLWPKTLIYVGSDPDEATSFTCQ</sequence>
<dbReference type="SUPFAM" id="SSF53474">
    <property type="entry name" value="alpha/beta-Hydrolases"/>
    <property type="match status" value="1"/>
</dbReference>
<keyword evidence="7" id="KW-1015">Disulfide bond</keyword>
<evidence type="ECO:0000256" key="2">
    <source>
        <dbReference type="ARBA" id="ARBA00022487"/>
    </source>
</evidence>
<dbReference type="InterPro" id="IPR011118">
    <property type="entry name" value="Tannase/feruloyl_esterase"/>
</dbReference>
<dbReference type="AlphaFoldDB" id="R0KTF0"/>
<name>R0KTF0_EXST2</name>
<keyword evidence="4" id="KW-0732">Signal</keyword>
<dbReference type="STRING" id="671987.R0KTF0"/>
<dbReference type="eggNOG" id="ENOG502SH94">
    <property type="taxonomic scope" value="Eukaryota"/>
</dbReference>
<accession>R0KTF0</accession>
<dbReference type="GO" id="GO:0030600">
    <property type="term" value="F:feruloyl esterase activity"/>
    <property type="evidence" value="ECO:0007669"/>
    <property type="project" value="UniProtKB-ARBA"/>
</dbReference>
<comment type="similarity">
    <text evidence="1 8">Belongs to the tannase family.</text>
</comment>
<dbReference type="EMBL" id="KB908481">
    <property type="protein sequence ID" value="EOA92194.1"/>
    <property type="molecule type" value="Genomic_DNA"/>
</dbReference>
<protein>
    <recommendedName>
        <fullName evidence="8">Carboxylic ester hydrolase</fullName>
        <ecNumber evidence="8">3.1.1.-</ecNumber>
    </recommendedName>
</protein>
<evidence type="ECO:0000313" key="9">
    <source>
        <dbReference type="EMBL" id="EOA92194.1"/>
    </source>
</evidence>
<dbReference type="HOGENOM" id="CLU_014819_3_2_1"/>
<evidence type="ECO:0000256" key="3">
    <source>
        <dbReference type="ARBA" id="ARBA00022723"/>
    </source>
</evidence>
<keyword evidence="2" id="KW-0719">Serine esterase</keyword>
<evidence type="ECO:0000313" key="10">
    <source>
        <dbReference type="Proteomes" id="UP000016935"/>
    </source>
</evidence>
<gene>
    <name evidence="9" type="ORF">SETTUDRAFT_170842</name>
</gene>
<reference evidence="9 10" key="2">
    <citation type="journal article" date="2013" name="PLoS Genet.">
        <title>Comparative genome structure, secondary metabolite, and effector coding capacity across Cochliobolus pathogens.</title>
        <authorList>
            <person name="Condon B.J."/>
            <person name="Leng Y."/>
            <person name="Wu D."/>
            <person name="Bushley K.E."/>
            <person name="Ohm R.A."/>
            <person name="Otillar R."/>
            <person name="Martin J."/>
            <person name="Schackwitz W."/>
            <person name="Grimwood J."/>
            <person name="MohdZainudin N."/>
            <person name="Xue C."/>
            <person name="Wang R."/>
            <person name="Manning V.A."/>
            <person name="Dhillon B."/>
            <person name="Tu Z.J."/>
            <person name="Steffenson B.J."/>
            <person name="Salamov A."/>
            <person name="Sun H."/>
            <person name="Lowry S."/>
            <person name="LaButti K."/>
            <person name="Han J."/>
            <person name="Copeland A."/>
            <person name="Lindquist E."/>
            <person name="Barry K."/>
            <person name="Schmutz J."/>
            <person name="Baker S.E."/>
            <person name="Ciuffetti L.M."/>
            <person name="Grigoriev I.V."/>
            <person name="Zhong S."/>
            <person name="Turgeon B.G."/>
        </authorList>
    </citation>
    <scope>NUCLEOTIDE SEQUENCE [LARGE SCALE GENOMIC DNA]</scope>
    <source>
        <strain evidence="10">28A</strain>
    </source>
</reference>
<dbReference type="OrthoDB" id="3039123at2759"/>
<evidence type="ECO:0000256" key="4">
    <source>
        <dbReference type="ARBA" id="ARBA00022729"/>
    </source>
</evidence>
<dbReference type="InterPro" id="IPR029058">
    <property type="entry name" value="AB_hydrolase_fold"/>
</dbReference>
<dbReference type="GeneID" id="19401066"/>
<keyword evidence="5 8" id="KW-0378">Hydrolase</keyword>
<proteinExistence type="inferred from homology"/>
<keyword evidence="10" id="KW-1185">Reference proteome</keyword>
<organism evidence="9 10">
    <name type="scientific">Exserohilum turcicum (strain 28A)</name>
    <name type="common">Northern leaf blight fungus</name>
    <name type="synonym">Setosphaeria turcica</name>
    <dbReference type="NCBI Taxonomy" id="671987"/>
    <lineage>
        <taxon>Eukaryota</taxon>
        <taxon>Fungi</taxon>
        <taxon>Dikarya</taxon>
        <taxon>Ascomycota</taxon>
        <taxon>Pezizomycotina</taxon>
        <taxon>Dothideomycetes</taxon>
        <taxon>Pleosporomycetidae</taxon>
        <taxon>Pleosporales</taxon>
        <taxon>Pleosporineae</taxon>
        <taxon>Pleosporaceae</taxon>
        <taxon>Exserohilum</taxon>
    </lineage>
</organism>
<evidence type="ECO:0000256" key="8">
    <source>
        <dbReference type="RuleBase" id="RU361238"/>
    </source>
</evidence>
<dbReference type="PANTHER" id="PTHR33938">
    <property type="entry name" value="FERULOYL ESTERASE B-RELATED"/>
    <property type="match status" value="1"/>
</dbReference>
<evidence type="ECO:0000256" key="7">
    <source>
        <dbReference type="ARBA" id="ARBA00023157"/>
    </source>
</evidence>
<dbReference type="Pfam" id="PF07519">
    <property type="entry name" value="Tannase"/>
    <property type="match status" value="1"/>
</dbReference>
<dbReference type="Gene3D" id="3.40.50.1820">
    <property type="entry name" value="alpha/beta hydrolase"/>
    <property type="match status" value="1"/>
</dbReference>
<dbReference type="Proteomes" id="UP000016935">
    <property type="component" value="Unassembled WGS sequence"/>
</dbReference>